<comment type="caution">
    <text evidence="2">The sequence shown here is derived from an EMBL/GenBank/DDBJ whole genome shotgun (WGS) entry which is preliminary data.</text>
</comment>
<proteinExistence type="predicted"/>
<keyword evidence="1" id="KW-0732">Signal</keyword>
<keyword evidence="3" id="KW-1185">Reference proteome</keyword>
<feature type="signal peptide" evidence="1">
    <location>
        <begin position="1"/>
        <end position="32"/>
    </location>
</feature>
<evidence type="ECO:0000256" key="1">
    <source>
        <dbReference type="SAM" id="SignalP"/>
    </source>
</evidence>
<organism evidence="2 3">
    <name type="scientific">Oryzihumus leptocrescens</name>
    <dbReference type="NCBI Taxonomy" id="297536"/>
    <lineage>
        <taxon>Bacteria</taxon>
        <taxon>Bacillati</taxon>
        <taxon>Actinomycetota</taxon>
        <taxon>Actinomycetes</taxon>
        <taxon>Micrococcales</taxon>
        <taxon>Intrasporangiaceae</taxon>
        <taxon>Oryzihumus</taxon>
    </lineage>
</organism>
<sequence length="288" mass="29316">MSPTIGRARSALVAASAAALLAACGPAPQRMAALPASRAPTHAASPVTPAALPAARPAPPARIRAAAGTAFSVVRDPREQVSSTSWVVASIRGDTVAATLVMGHPLVASSPAVAPVLADCDRQMREQAASDLGTSVAVPFVLTLAPRATTGARVSVYVRHTLAAGLYLAVLDTPVPTRGPPPCPAVAATDVPVASRIAPGHVRRTWYLWAVFPSTITASQPNPDVGASAAGLPVPRVLVDGIATGFAPAHTPTGDGTVVCHGLTTTYWLTYLPSVFATRMLDPCRAVG</sequence>
<name>A0A542ZI78_9MICO</name>
<evidence type="ECO:0000313" key="2">
    <source>
        <dbReference type="EMBL" id="TQL60051.1"/>
    </source>
</evidence>
<accession>A0A542ZI78</accession>
<evidence type="ECO:0000313" key="3">
    <source>
        <dbReference type="Proteomes" id="UP000319514"/>
    </source>
</evidence>
<dbReference type="EMBL" id="VFOQ01000001">
    <property type="protein sequence ID" value="TQL60051.1"/>
    <property type="molecule type" value="Genomic_DNA"/>
</dbReference>
<feature type="chain" id="PRO_5021750622" evidence="1">
    <location>
        <begin position="33"/>
        <end position="288"/>
    </location>
</feature>
<protein>
    <submittedName>
        <fullName evidence="2">Uncharacterized protein</fullName>
    </submittedName>
</protein>
<reference evidence="2 3" key="1">
    <citation type="submission" date="2019-06" db="EMBL/GenBank/DDBJ databases">
        <title>Sequencing the genomes of 1000 actinobacteria strains.</title>
        <authorList>
            <person name="Klenk H.-P."/>
        </authorList>
    </citation>
    <scope>NUCLEOTIDE SEQUENCE [LARGE SCALE GENOMIC DNA]</scope>
    <source>
        <strain evidence="2 3">DSM 18082</strain>
    </source>
</reference>
<gene>
    <name evidence="2" type="ORF">FB474_1427</name>
</gene>
<dbReference type="AlphaFoldDB" id="A0A542ZI78"/>
<dbReference type="PROSITE" id="PS51257">
    <property type="entry name" value="PROKAR_LIPOPROTEIN"/>
    <property type="match status" value="1"/>
</dbReference>
<dbReference type="Proteomes" id="UP000319514">
    <property type="component" value="Unassembled WGS sequence"/>
</dbReference>